<evidence type="ECO:0000313" key="20">
    <source>
        <dbReference type="Proteomes" id="UP000316292"/>
    </source>
</evidence>
<dbReference type="GO" id="GO:0005737">
    <property type="term" value="C:cytoplasm"/>
    <property type="evidence" value="ECO:0007669"/>
    <property type="project" value="UniProtKB-SubCell"/>
</dbReference>
<proteinExistence type="inferred from homology"/>
<feature type="active site" evidence="15">
    <location>
        <position position="13"/>
    </location>
</feature>
<feature type="active site" evidence="15">
    <location>
        <position position="187"/>
    </location>
</feature>
<dbReference type="HAMAP" id="MF_00047">
    <property type="entry name" value="Dala_Dala_lig"/>
    <property type="match status" value="1"/>
</dbReference>
<dbReference type="Gene3D" id="3.40.50.20">
    <property type="match status" value="1"/>
</dbReference>
<dbReference type="NCBIfam" id="TIGR01205">
    <property type="entry name" value="D_ala_D_alaTIGR"/>
    <property type="match status" value="1"/>
</dbReference>
<evidence type="ECO:0000313" key="19">
    <source>
        <dbReference type="EMBL" id="TMQ49936.1"/>
    </source>
</evidence>
<keyword evidence="9 16" id="KW-0460">Magnesium</keyword>
<feature type="binding site" evidence="16">
    <location>
        <position position="307"/>
    </location>
    <ligand>
        <name>Mg(2+)</name>
        <dbReference type="ChEBI" id="CHEBI:18420"/>
        <label>2</label>
    </ligand>
</feature>
<evidence type="ECO:0000256" key="7">
    <source>
        <dbReference type="ARBA" id="ARBA00022741"/>
    </source>
</evidence>
<evidence type="ECO:0000256" key="4">
    <source>
        <dbReference type="ARBA" id="ARBA00022490"/>
    </source>
</evidence>
<dbReference type="Gene3D" id="3.30.470.20">
    <property type="entry name" value="ATP-grasp fold, B domain"/>
    <property type="match status" value="1"/>
</dbReference>
<gene>
    <name evidence="14" type="primary">ddl</name>
    <name evidence="19" type="ORF">E6K71_03615</name>
</gene>
<keyword evidence="11 14" id="KW-0573">Peptidoglycan synthesis</keyword>
<evidence type="ECO:0000256" key="17">
    <source>
        <dbReference type="PROSITE-ProRule" id="PRU00409"/>
    </source>
</evidence>
<feature type="binding site" evidence="16">
    <location>
        <position position="309"/>
    </location>
    <ligand>
        <name>Mg(2+)</name>
        <dbReference type="ChEBI" id="CHEBI:18420"/>
        <label>2</label>
    </ligand>
</feature>
<evidence type="ECO:0000256" key="14">
    <source>
        <dbReference type="HAMAP-Rule" id="MF_00047"/>
    </source>
</evidence>
<feature type="domain" description="ATP-grasp" evidence="18">
    <location>
        <begin position="135"/>
        <end position="340"/>
    </location>
</feature>
<keyword evidence="7 17" id="KW-0547">Nucleotide-binding</keyword>
<evidence type="ECO:0000256" key="13">
    <source>
        <dbReference type="ARBA" id="ARBA00023316"/>
    </source>
</evidence>
<evidence type="ECO:0000256" key="10">
    <source>
        <dbReference type="ARBA" id="ARBA00022960"/>
    </source>
</evidence>
<dbReference type="GO" id="GO:0046872">
    <property type="term" value="F:metal ion binding"/>
    <property type="evidence" value="ECO:0007669"/>
    <property type="project" value="UniProtKB-KW"/>
</dbReference>
<keyword evidence="6 16" id="KW-0479">Metal-binding</keyword>
<keyword evidence="10 14" id="KW-0133">Cell shape</keyword>
<keyword evidence="4 14" id="KW-0963">Cytoplasm</keyword>
<evidence type="ECO:0000259" key="18">
    <source>
        <dbReference type="PROSITE" id="PS50975"/>
    </source>
</evidence>
<comment type="cofactor">
    <cofactor evidence="16">
        <name>Mg(2+)</name>
        <dbReference type="ChEBI" id="CHEBI:18420"/>
    </cofactor>
    <cofactor evidence="16">
        <name>Mn(2+)</name>
        <dbReference type="ChEBI" id="CHEBI:29035"/>
    </cofactor>
    <text evidence="16">Binds 2 magnesium or manganese ions per subunit.</text>
</comment>
<comment type="caution">
    <text evidence="19">The sequence shown here is derived from an EMBL/GenBank/DDBJ whole genome shotgun (WGS) entry which is preliminary data.</text>
</comment>
<keyword evidence="13 14" id="KW-0961">Cell wall biogenesis/degradation</keyword>
<dbReference type="EC" id="6.3.2.4" evidence="14"/>
<dbReference type="UniPathway" id="UPA00219"/>
<dbReference type="InterPro" id="IPR013815">
    <property type="entry name" value="ATP_grasp_subdomain_1"/>
</dbReference>
<evidence type="ECO:0000256" key="3">
    <source>
        <dbReference type="ARBA" id="ARBA00010871"/>
    </source>
</evidence>
<dbReference type="PROSITE" id="PS00844">
    <property type="entry name" value="DALA_DALA_LIGASE_2"/>
    <property type="match status" value="1"/>
</dbReference>
<dbReference type="NCBIfam" id="NF002378">
    <property type="entry name" value="PRK01372.1"/>
    <property type="match status" value="1"/>
</dbReference>
<dbReference type="PANTHER" id="PTHR23132">
    <property type="entry name" value="D-ALANINE--D-ALANINE LIGASE"/>
    <property type="match status" value="1"/>
</dbReference>
<dbReference type="Pfam" id="PF07478">
    <property type="entry name" value="Dala_Dala_lig_C"/>
    <property type="match status" value="1"/>
</dbReference>
<dbReference type="PIRSF" id="PIRSF039102">
    <property type="entry name" value="Ddl/VanB"/>
    <property type="match status" value="1"/>
</dbReference>
<evidence type="ECO:0000256" key="11">
    <source>
        <dbReference type="ARBA" id="ARBA00022984"/>
    </source>
</evidence>
<accession>A0A538SEY6</accession>
<comment type="subcellular location">
    <subcellularLocation>
        <location evidence="2 14">Cytoplasm</location>
    </subcellularLocation>
</comment>
<dbReference type="Pfam" id="PF01820">
    <property type="entry name" value="Dala_Dala_lig_N"/>
    <property type="match status" value="1"/>
</dbReference>
<dbReference type="PROSITE" id="PS50975">
    <property type="entry name" value="ATP_GRASP"/>
    <property type="match status" value="1"/>
</dbReference>
<dbReference type="InterPro" id="IPR011761">
    <property type="entry name" value="ATP-grasp"/>
</dbReference>
<comment type="cofactor">
    <cofactor evidence="1">
        <name>Mn(2+)</name>
        <dbReference type="ChEBI" id="CHEBI:29035"/>
    </cofactor>
</comment>
<feature type="binding site" evidence="16">
    <location>
        <position position="307"/>
    </location>
    <ligand>
        <name>Mg(2+)</name>
        <dbReference type="ChEBI" id="CHEBI:18420"/>
        <label>1</label>
    </ligand>
</feature>
<evidence type="ECO:0000256" key="9">
    <source>
        <dbReference type="ARBA" id="ARBA00022842"/>
    </source>
</evidence>
<sequence>MKIAVLMGGTSEEREISIRTGAGVSKALLSLGHEVITLDTGTGALLRAGELEAALGNPAGPSALAPAALPKGATNVGLEPFVRGMPRDIELVFVALHGGDGENGTLQALLDLARVPYTGSGVLASALAMDKAISKRIFVHDGVPTPEWVERWAPEDPVQPWNPDLEPEEIEALGGFPLVVKPNDQGSTVGITIVQARAELKGAFHTARRYGRLVLVERFIPGREVTVSVLDDRPLPVVEIIPEGGFYDYEHKYTSGASRYECPANLPRETTERLQDLGVRACRALRTRGVARVDFRLDEEGAPFCLEVNTVPGMTETSLVPKAAAAAGMTYEDLVRAIVDSSPLEVVR</sequence>
<dbReference type="InterPro" id="IPR011095">
    <property type="entry name" value="Dala_Dala_lig_C"/>
</dbReference>
<evidence type="ECO:0000256" key="12">
    <source>
        <dbReference type="ARBA" id="ARBA00023211"/>
    </source>
</evidence>
<feature type="active site" evidence="15">
    <location>
        <position position="318"/>
    </location>
</feature>
<dbReference type="GO" id="GO:0008716">
    <property type="term" value="F:D-alanine-D-alanine ligase activity"/>
    <property type="evidence" value="ECO:0007669"/>
    <property type="project" value="UniProtKB-UniRule"/>
</dbReference>
<dbReference type="SUPFAM" id="SSF52440">
    <property type="entry name" value="PreATP-grasp domain"/>
    <property type="match status" value="1"/>
</dbReference>
<evidence type="ECO:0000256" key="15">
    <source>
        <dbReference type="PIRSR" id="PIRSR039102-1"/>
    </source>
</evidence>
<comment type="catalytic activity">
    <reaction evidence="14">
        <text>2 D-alanine + ATP = D-alanyl-D-alanine + ADP + phosphate + H(+)</text>
        <dbReference type="Rhea" id="RHEA:11224"/>
        <dbReference type="ChEBI" id="CHEBI:15378"/>
        <dbReference type="ChEBI" id="CHEBI:30616"/>
        <dbReference type="ChEBI" id="CHEBI:43474"/>
        <dbReference type="ChEBI" id="CHEBI:57416"/>
        <dbReference type="ChEBI" id="CHEBI:57822"/>
        <dbReference type="ChEBI" id="CHEBI:456216"/>
        <dbReference type="EC" id="6.3.2.4"/>
    </reaction>
</comment>
<evidence type="ECO:0000256" key="8">
    <source>
        <dbReference type="ARBA" id="ARBA00022840"/>
    </source>
</evidence>
<evidence type="ECO:0000256" key="2">
    <source>
        <dbReference type="ARBA" id="ARBA00004496"/>
    </source>
</evidence>
<evidence type="ECO:0000256" key="6">
    <source>
        <dbReference type="ARBA" id="ARBA00022723"/>
    </source>
</evidence>
<dbReference type="FunFam" id="3.30.470.20:FF:000008">
    <property type="entry name" value="D-alanine--D-alanine ligase"/>
    <property type="match status" value="1"/>
</dbReference>
<organism evidence="19 20">
    <name type="scientific">Eiseniibacteriota bacterium</name>
    <dbReference type="NCBI Taxonomy" id="2212470"/>
    <lineage>
        <taxon>Bacteria</taxon>
        <taxon>Candidatus Eiseniibacteriota</taxon>
    </lineage>
</organism>
<dbReference type="InterPro" id="IPR011127">
    <property type="entry name" value="Dala_Dala_lig_N"/>
</dbReference>
<keyword evidence="8 17" id="KW-0067">ATP-binding</keyword>
<dbReference type="PROSITE" id="PS00843">
    <property type="entry name" value="DALA_DALA_LIGASE_1"/>
    <property type="match status" value="1"/>
</dbReference>
<dbReference type="GO" id="GO:0009252">
    <property type="term" value="P:peptidoglycan biosynthetic process"/>
    <property type="evidence" value="ECO:0007669"/>
    <property type="project" value="UniProtKB-UniRule"/>
</dbReference>
<dbReference type="Gene3D" id="3.30.1490.20">
    <property type="entry name" value="ATP-grasp fold, A domain"/>
    <property type="match status" value="1"/>
</dbReference>
<dbReference type="EMBL" id="VBOR01000047">
    <property type="protein sequence ID" value="TMQ49936.1"/>
    <property type="molecule type" value="Genomic_DNA"/>
</dbReference>
<evidence type="ECO:0000256" key="1">
    <source>
        <dbReference type="ARBA" id="ARBA00001936"/>
    </source>
</evidence>
<dbReference type="InterPro" id="IPR005905">
    <property type="entry name" value="D_ala_D_ala"/>
</dbReference>
<comment type="function">
    <text evidence="14">Cell wall formation.</text>
</comment>
<dbReference type="GO" id="GO:0071555">
    <property type="term" value="P:cell wall organization"/>
    <property type="evidence" value="ECO:0007669"/>
    <property type="project" value="UniProtKB-KW"/>
</dbReference>
<evidence type="ECO:0000256" key="5">
    <source>
        <dbReference type="ARBA" id="ARBA00022598"/>
    </source>
</evidence>
<comment type="pathway">
    <text evidence="14">Cell wall biogenesis; peptidoglycan biosynthesis.</text>
</comment>
<keyword evidence="12 16" id="KW-0464">Manganese</keyword>
<dbReference type="GO" id="GO:0008360">
    <property type="term" value="P:regulation of cell shape"/>
    <property type="evidence" value="ECO:0007669"/>
    <property type="project" value="UniProtKB-KW"/>
</dbReference>
<evidence type="ECO:0000256" key="16">
    <source>
        <dbReference type="PIRSR" id="PIRSR039102-3"/>
    </source>
</evidence>
<feature type="binding site" evidence="16">
    <location>
        <position position="294"/>
    </location>
    <ligand>
        <name>Mg(2+)</name>
        <dbReference type="ChEBI" id="CHEBI:18420"/>
        <label>1</label>
    </ligand>
</feature>
<dbReference type="AlphaFoldDB" id="A0A538SEY6"/>
<dbReference type="InterPro" id="IPR016185">
    <property type="entry name" value="PreATP-grasp_dom_sf"/>
</dbReference>
<dbReference type="GO" id="GO:0005524">
    <property type="term" value="F:ATP binding"/>
    <property type="evidence" value="ECO:0007669"/>
    <property type="project" value="UniProtKB-UniRule"/>
</dbReference>
<dbReference type="PANTHER" id="PTHR23132:SF23">
    <property type="entry name" value="D-ALANINE--D-ALANINE LIGASE B"/>
    <property type="match status" value="1"/>
</dbReference>
<reference evidence="19 20" key="1">
    <citation type="journal article" date="2019" name="Nat. Microbiol.">
        <title>Mediterranean grassland soil C-N compound turnover is dependent on rainfall and depth, and is mediated by genomically divergent microorganisms.</title>
        <authorList>
            <person name="Diamond S."/>
            <person name="Andeer P.F."/>
            <person name="Li Z."/>
            <person name="Crits-Christoph A."/>
            <person name="Burstein D."/>
            <person name="Anantharaman K."/>
            <person name="Lane K.R."/>
            <person name="Thomas B.C."/>
            <person name="Pan C."/>
            <person name="Northen T.R."/>
            <person name="Banfield J.F."/>
        </authorList>
    </citation>
    <scope>NUCLEOTIDE SEQUENCE [LARGE SCALE GENOMIC DNA]</scope>
    <source>
        <strain evidence="19">WS_1</strain>
    </source>
</reference>
<name>A0A538SEY6_UNCEI</name>
<keyword evidence="5 14" id="KW-0436">Ligase</keyword>
<comment type="similarity">
    <text evidence="3 14">Belongs to the D-alanine--D-alanine ligase family.</text>
</comment>
<dbReference type="SUPFAM" id="SSF56059">
    <property type="entry name" value="Glutathione synthetase ATP-binding domain-like"/>
    <property type="match status" value="1"/>
</dbReference>
<dbReference type="InterPro" id="IPR000291">
    <property type="entry name" value="D-Ala_lig_Van_CS"/>
</dbReference>
<protein>
    <recommendedName>
        <fullName evidence="14">D-alanine--D-alanine ligase</fullName>
        <ecNumber evidence="14">6.3.2.4</ecNumber>
    </recommendedName>
    <alternativeName>
        <fullName evidence="14">D-Ala-D-Ala ligase</fullName>
    </alternativeName>
    <alternativeName>
        <fullName evidence="14">D-alanylalanine synthetase</fullName>
    </alternativeName>
</protein>
<dbReference type="Proteomes" id="UP000316292">
    <property type="component" value="Unassembled WGS sequence"/>
</dbReference>